<dbReference type="InterPro" id="IPR005025">
    <property type="entry name" value="FMN_Rdtase-like_dom"/>
</dbReference>
<dbReference type="SUPFAM" id="SSF52218">
    <property type="entry name" value="Flavoproteins"/>
    <property type="match status" value="1"/>
</dbReference>
<dbReference type="Proteomes" id="UP000094784">
    <property type="component" value="Unassembled WGS sequence"/>
</dbReference>
<dbReference type="PANTHER" id="PTHR43408">
    <property type="entry name" value="FMN REDUCTASE (NADPH)"/>
    <property type="match status" value="1"/>
</dbReference>
<comment type="caution">
    <text evidence="5">The sequence shown here is derived from an EMBL/GenBank/DDBJ whole genome shotgun (WGS) entry which is preliminary data.</text>
</comment>
<evidence type="ECO:0000313" key="5">
    <source>
        <dbReference type="EMBL" id="ODV56867.1"/>
    </source>
</evidence>
<proteinExistence type="predicted"/>
<protein>
    <submittedName>
        <fullName evidence="5">FMN reductase</fullName>
    </submittedName>
</protein>
<dbReference type="EMBL" id="MECQ01000001">
    <property type="protein sequence ID" value="ODV56867.1"/>
    <property type="molecule type" value="Genomic_DNA"/>
</dbReference>
<keyword evidence="2" id="KW-0288">FMN</keyword>
<feature type="domain" description="NADPH-dependent FMN reductase-like" evidence="4">
    <location>
        <begin position="1"/>
        <end position="144"/>
    </location>
</feature>
<keyword evidence="1" id="KW-0285">Flavoprotein</keyword>
<dbReference type="Gene3D" id="3.40.50.360">
    <property type="match status" value="1"/>
</dbReference>
<dbReference type="Pfam" id="PF03358">
    <property type="entry name" value="FMN_red"/>
    <property type="match status" value="1"/>
</dbReference>
<dbReference type="AlphaFoldDB" id="A0A1E4R8R7"/>
<gene>
    <name evidence="5" type="ORF">BG258_13660</name>
</gene>
<dbReference type="PANTHER" id="PTHR43408:SF2">
    <property type="entry name" value="FMN REDUCTASE (NADPH)"/>
    <property type="match status" value="1"/>
</dbReference>
<keyword evidence="3" id="KW-0560">Oxidoreductase</keyword>
<evidence type="ECO:0000256" key="3">
    <source>
        <dbReference type="ARBA" id="ARBA00023002"/>
    </source>
</evidence>
<dbReference type="OrthoDB" id="1643408at2"/>
<sequence length="188" mass="21414">MKIVALAGSIIGSKTRTAMHKFVEMVQKKYPEHEVTLLDLSDYQLVFSDGRNYFDYEGDTKYVTETIMAADAIVIGTPTFQASIPATLKNIFDLLPVNAFRDKVVSVVVTAGTSKHYLMVEQQLKPILAYMKAHIVPTYVFIEEKDFLRKEIVNDDVLFRLERLAEDTIMVTDAFAEIRAKKDAEYDF</sequence>
<dbReference type="GO" id="GO:0016491">
    <property type="term" value="F:oxidoreductase activity"/>
    <property type="evidence" value="ECO:0007669"/>
    <property type="project" value="UniProtKB-KW"/>
</dbReference>
<evidence type="ECO:0000256" key="1">
    <source>
        <dbReference type="ARBA" id="ARBA00022630"/>
    </source>
</evidence>
<name>A0A1E4R8R7_9BACI</name>
<dbReference type="InterPro" id="IPR051814">
    <property type="entry name" value="NAD(P)H-dep_FMN_reductase"/>
</dbReference>
<dbReference type="InterPro" id="IPR029039">
    <property type="entry name" value="Flavoprotein-like_sf"/>
</dbReference>
<dbReference type="RefSeq" id="WP_069481843.1">
    <property type="nucleotide sequence ID" value="NZ_KV766182.1"/>
</dbReference>
<evidence type="ECO:0000256" key="2">
    <source>
        <dbReference type="ARBA" id="ARBA00022643"/>
    </source>
</evidence>
<evidence type="ECO:0000313" key="6">
    <source>
        <dbReference type="Proteomes" id="UP000094784"/>
    </source>
</evidence>
<organism evidence="5 6">
    <name type="scientific">Lysinibacillus fusiformis</name>
    <dbReference type="NCBI Taxonomy" id="28031"/>
    <lineage>
        <taxon>Bacteria</taxon>
        <taxon>Bacillati</taxon>
        <taxon>Bacillota</taxon>
        <taxon>Bacilli</taxon>
        <taxon>Bacillales</taxon>
        <taxon>Bacillaceae</taxon>
        <taxon>Lysinibacillus</taxon>
    </lineage>
</organism>
<evidence type="ECO:0000259" key="4">
    <source>
        <dbReference type="Pfam" id="PF03358"/>
    </source>
</evidence>
<reference evidence="5 6" key="1">
    <citation type="submission" date="2016-09" db="EMBL/GenBank/DDBJ databases">
        <title>Draft genome sequence of the soil isolate, Lysinibacillus fusiformis M5, a potential hypoxanthine producer.</title>
        <authorList>
            <person name="Gallegos-Monterrosa R."/>
            <person name="Maroti G."/>
            <person name="Balint B."/>
            <person name="Kovacs A.T."/>
        </authorList>
    </citation>
    <scope>NUCLEOTIDE SEQUENCE [LARGE SCALE GENOMIC DNA]</scope>
    <source>
        <strain evidence="5 6">M5</strain>
    </source>
</reference>
<accession>A0A1E4R8R7</accession>